<dbReference type="PANTHER" id="PTHR33823:SF2">
    <property type="entry name" value="RNA POLYMERASE-BINDING TRANSCRIPTION FACTOR DKSA"/>
    <property type="match status" value="1"/>
</dbReference>
<gene>
    <name evidence="3" type="ORF">HMPREF0654_00485</name>
</gene>
<dbReference type="PROSITE" id="PS51128">
    <property type="entry name" value="ZF_DKSA_2"/>
    <property type="match status" value="1"/>
</dbReference>
<dbReference type="Proteomes" id="UP000029538">
    <property type="component" value="Unassembled WGS sequence"/>
</dbReference>
<dbReference type="AlphaFoldDB" id="A0A096AUW9"/>
<name>A0A096AUW9_9BACT</name>
<comment type="caution">
    <text evidence="3">The sequence shown here is derived from an EMBL/GenBank/DDBJ whole genome shotgun (WGS) entry which is preliminary data.</text>
</comment>
<evidence type="ECO:0000256" key="2">
    <source>
        <dbReference type="SAM" id="MobiDB-lite"/>
    </source>
</evidence>
<reference evidence="3 4" key="1">
    <citation type="submission" date="2014-07" db="EMBL/GenBank/DDBJ databases">
        <authorList>
            <person name="McCorrison J."/>
            <person name="Sanka R."/>
            <person name="Torralba M."/>
            <person name="Gillis M."/>
            <person name="Haft D.H."/>
            <person name="Methe B."/>
            <person name="Sutton G."/>
            <person name="Nelson K.E."/>
        </authorList>
    </citation>
    <scope>NUCLEOTIDE SEQUENCE [LARGE SCALE GENOMIC DNA]</scope>
    <source>
        <strain evidence="3 4">DNF00882</strain>
    </source>
</reference>
<dbReference type="GeneID" id="91082313"/>
<evidence type="ECO:0000313" key="4">
    <source>
        <dbReference type="Proteomes" id="UP000029538"/>
    </source>
</evidence>
<accession>A0A096AUW9</accession>
<proteinExistence type="predicted"/>
<evidence type="ECO:0000256" key="1">
    <source>
        <dbReference type="PROSITE-ProRule" id="PRU00510"/>
    </source>
</evidence>
<dbReference type="RefSeq" id="WP_004357155.1">
    <property type="nucleotide sequence ID" value="NZ_JRNR01000002.1"/>
</dbReference>
<sequence>MEEKKRYSDEELEEFRAIVLNKIEVAKSDYEETMKVLMNKNTNDVNDTSPTYKALEEGSTNQTKEELVQMAQRQQKFIQGLQAALVRIDNKTYGIDRITGELIPKERLRIVPHATLSVASKEANKNH</sequence>
<dbReference type="SUPFAM" id="SSF109635">
    <property type="entry name" value="DnaK suppressor protein DksA, alpha-hairpin domain"/>
    <property type="match status" value="1"/>
</dbReference>
<protein>
    <submittedName>
        <fullName evidence="3">Molecular chaperone DnaK</fullName>
    </submittedName>
</protein>
<feature type="zinc finger region" description="dksA C4-type" evidence="1">
    <location>
        <begin position="96"/>
        <end position="120"/>
    </location>
</feature>
<dbReference type="PANTHER" id="PTHR33823">
    <property type="entry name" value="RNA POLYMERASE-BINDING TRANSCRIPTION FACTOR DKSA-RELATED"/>
    <property type="match status" value="1"/>
</dbReference>
<evidence type="ECO:0000313" key="3">
    <source>
        <dbReference type="EMBL" id="KGF50590.1"/>
    </source>
</evidence>
<organism evidence="3 4">
    <name type="scientific">Prevotella disiens DNF00882</name>
    <dbReference type="NCBI Taxonomy" id="1401075"/>
    <lineage>
        <taxon>Bacteria</taxon>
        <taxon>Pseudomonadati</taxon>
        <taxon>Bacteroidota</taxon>
        <taxon>Bacteroidia</taxon>
        <taxon>Bacteroidales</taxon>
        <taxon>Prevotellaceae</taxon>
        <taxon>Prevotella</taxon>
    </lineage>
</organism>
<feature type="compositionally biased region" description="Polar residues" evidence="2">
    <location>
        <begin position="41"/>
        <end position="51"/>
    </location>
</feature>
<dbReference type="EMBL" id="JRNR01000002">
    <property type="protein sequence ID" value="KGF50590.1"/>
    <property type="molecule type" value="Genomic_DNA"/>
</dbReference>
<dbReference type="Gene3D" id="1.20.120.910">
    <property type="entry name" value="DksA, coiled-coil domain"/>
    <property type="match status" value="1"/>
</dbReference>
<feature type="region of interest" description="Disordered" evidence="2">
    <location>
        <begin position="41"/>
        <end position="63"/>
    </location>
</feature>
<dbReference type="InterPro" id="IPR037187">
    <property type="entry name" value="DnaK_N"/>
</dbReference>